<name>A0A081A817_PHYNI</name>
<evidence type="ECO:0000313" key="2">
    <source>
        <dbReference type="EMBL" id="ETO75028.1"/>
    </source>
</evidence>
<dbReference type="Gene3D" id="3.50.4.10">
    <property type="entry name" value="Hepatocyte Growth Factor"/>
    <property type="match status" value="1"/>
</dbReference>
<feature type="signal peptide" evidence="1">
    <location>
        <begin position="1"/>
        <end position="16"/>
    </location>
</feature>
<reference evidence="2 3" key="1">
    <citation type="submission" date="2013-11" db="EMBL/GenBank/DDBJ databases">
        <title>The Genome Sequence of Phytophthora parasitica P1976.</title>
        <authorList>
            <consortium name="The Broad Institute Genomics Platform"/>
            <person name="Russ C."/>
            <person name="Tyler B."/>
            <person name="Panabieres F."/>
            <person name="Shan W."/>
            <person name="Tripathy S."/>
            <person name="Grunwald N."/>
            <person name="Machado M."/>
            <person name="Johnson C.S."/>
            <person name="Walker B."/>
            <person name="Young S."/>
            <person name="Zeng Q."/>
            <person name="Gargeya S."/>
            <person name="Fitzgerald M."/>
            <person name="Haas B."/>
            <person name="Abouelleil A."/>
            <person name="Allen A.W."/>
            <person name="Alvarado L."/>
            <person name="Arachchi H.M."/>
            <person name="Berlin A.M."/>
            <person name="Chapman S.B."/>
            <person name="Gainer-Dewar J."/>
            <person name="Goldberg J."/>
            <person name="Griggs A."/>
            <person name="Gujja S."/>
            <person name="Hansen M."/>
            <person name="Howarth C."/>
            <person name="Imamovic A."/>
            <person name="Ireland A."/>
            <person name="Larimer J."/>
            <person name="McCowan C."/>
            <person name="Murphy C."/>
            <person name="Pearson M."/>
            <person name="Poon T.W."/>
            <person name="Priest M."/>
            <person name="Roberts A."/>
            <person name="Saif S."/>
            <person name="Shea T."/>
            <person name="Sisk P."/>
            <person name="Sykes S."/>
            <person name="Wortman J."/>
            <person name="Nusbaum C."/>
            <person name="Birren B."/>
        </authorList>
    </citation>
    <scope>NUCLEOTIDE SEQUENCE [LARGE SCALE GENOMIC DNA]</scope>
    <source>
        <strain evidence="2 3">P1976</strain>
    </source>
</reference>
<keyword evidence="1" id="KW-0732">Signal</keyword>
<evidence type="ECO:0000313" key="3">
    <source>
        <dbReference type="Proteomes" id="UP000028582"/>
    </source>
</evidence>
<dbReference type="Proteomes" id="UP000028582">
    <property type="component" value="Unassembled WGS sequence"/>
</dbReference>
<sequence>MLRLVWLAWLTQFGSSQAWLRGSDGRAQWDYDCHFEGFELLSLESEPSSHCAELCITEANCSHWTWASASDGTCQLKQGATNAVVLHASHLCGFLPARFAPDETRAYDFGLTLSEDTEDGMTEDDAETALRMLNSFRTKRGKSKLSVDARLVLIAHELTTTCRAVPFTTNMNDGEGYEFFPALPTSMTPRDFTGEVHAISVAAPPDSSVKHAIEWWTSAIDSRTGAKPFYSDGVGIVGLAKRQVSSCWESKVNSSGNGGSSFDIVWTMLLAKYE</sequence>
<evidence type="ECO:0000256" key="1">
    <source>
        <dbReference type="SAM" id="SignalP"/>
    </source>
</evidence>
<dbReference type="EMBL" id="ANJA01001730">
    <property type="protein sequence ID" value="ETO75028.1"/>
    <property type="molecule type" value="Genomic_DNA"/>
</dbReference>
<organism evidence="2 3">
    <name type="scientific">Phytophthora nicotianae P1976</name>
    <dbReference type="NCBI Taxonomy" id="1317066"/>
    <lineage>
        <taxon>Eukaryota</taxon>
        <taxon>Sar</taxon>
        <taxon>Stramenopiles</taxon>
        <taxon>Oomycota</taxon>
        <taxon>Peronosporomycetes</taxon>
        <taxon>Peronosporales</taxon>
        <taxon>Peronosporaceae</taxon>
        <taxon>Phytophthora</taxon>
    </lineage>
</organism>
<proteinExistence type="predicted"/>
<protein>
    <recommendedName>
        <fullName evidence="4">Apple domain-containing protein</fullName>
    </recommendedName>
</protein>
<dbReference type="OrthoDB" id="568194at2759"/>
<accession>A0A081A817</accession>
<gene>
    <name evidence="2" type="ORF">F444_09343</name>
</gene>
<dbReference type="AlphaFoldDB" id="A0A081A817"/>
<comment type="caution">
    <text evidence="2">The sequence shown here is derived from an EMBL/GenBank/DDBJ whole genome shotgun (WGS) entry which is preliminary data.</text>
</comment>
<feature type="chain" id="PRO_5001753969" description="Apple domain-containing protein" evidence="1">
    <location>
        <begin position="17"/>
        <end position="274"/>
    </location>
</feature>
<evidence type="ECO:0008006" key="4">
    <source>
        <dbReference type="Google" id="ProtNLM"/>
    </source>
</evidence>